<keyword evidence="6 8" id="KW-1133">Transmembrane helix</keyword>
<feature type="transmembrane region" description="Helical" evidence="8">
    <location>
        <begin position="136"/>
        <end position="160"/>
    </location>
</feature>
<evidence type="ECO:0000256" key="6">
    <source>
        <dbReference type="ARBA" id="ARBA00022989"/>
    </source>
</evidence>
<dbReference type="NCBIfam" id="TIGR00950">
    <property type="entry name" value="2A78"/>
    <property type="match status" value="1"/>
</dbReference>
<evidence type="ECO:0000256" key="8">
    <source>
        <dbReference type="SAM" id="Phobius"/>
    </source>
</evidence>
<feature type="transmembrane region" description="Helical" evidence="8">
    <location>
        <begin position="172"/>
        <end position="192"/>
    </location>
</feature>
<keyword evidence="4 8" id="KW-0812">Transmembrane</keyword>
<dbReference type="InterPro" id="IPR000620">
    <property type="entry name" value="EamA_dom"/>
</dbReference>
<feature type="transmembrane region" description="Helical" evidence="8">
    <location>
        <begin position="112"/>
        <end position="130"/>
    </location>
</feature>
<feature type="transmembrane region" description="Helical" evidence="8">
    <location>
        <begin position="234"/>
        <end position="253"/>
    </location>
</feature>
<evidence type="ECO:0000256" key="1">
    <source>
        <dbReference type="ARBA" id="ARBA00004651"/>
    </source>
</evidence>
<comment type="subcellular location">
    <subcellularLocation>
        <location evidence="1">Cell membrane</location>
        <topology evidence="1">Multi-pass membrane protein</topology>
    </subcellularLocation>
</comment>
<keyword evidence="11" id="KW-1185">Reference proteome</keyword>
<evidence type="ECO:0000256" key="3">
    <source>
        <dbReference type="ARBA" id="ARBA00022475"/>
    </source>
</evidence>
<keyword evidence="2" id="KW-0813">Transport</keyword>
<gene>
    <name evidence="10" type="ORF">KCG35_06635</name>
</gene>
<protein>
    <submittedName>
        <fullName evidence="10">Carboxylate/amino acid/amine transporter</fullName>
    </submittedName>
</protein>
<feature type="transmembrane region" description="Helical" evidence="8">
    <location>
        <begin position="204"/>
        <end position="222"/>
    </location>
</feature>
<accession>A0ABS5Z9R3</accession>
<sequence>MYYLSAITLLWAFSFSLIGVYLAGQVDAYFSVLLRITLAFLLFIPLLRRQWLRLDYILPLMLIGAIQLGFMYIFYYQSFLLLTVPEVLLFTTLTPIYVALLYDIWTLTFRTRYLLAAILAVLGAVVIRYDNITQDYVWGFLLVQGANVCFALGQVSYKVFIQRRGQHLPQHAVFGCFYAGALVVALIAWWFLGTDRYPTTSVQWGVLLWLGLGASGLGFFCWNKGATKVDVGTLAVMNNALIPAGLVVNLVIWNHDADVIRLLLGGGIILVSLLLNHYWERKTRLLSCSLSH</sequence>
<dbReference type="PANTHER" id="PTHR22911">
    <property type="entry name" value="ACYL-MALONYL CONDENSING ENZYME-RELATED"/>
    <property type="match status" value="1"/>
</dbReference>
<reference evidence="10 11" key="1">
    <citation type="submission" date="2021-04" db="EMBL/GenBank/DDBJ databases">
        <authorList>
            <person name="Pira H."/>
            <person name="Risdian C."/>
            <person name="Wink J."/>
        </authorList>
    </citation>
    <scope>NUCLEOTIDE SEQUENCE [LARGE SCALE GENOMIC DNA]</scope>
    <source>
        <strain evidence="10 11">WH53</strain>
    </source>
</reference>
<evidence type="ECO:0000256" key="2">
    <source>
        <dbReference type="ARBA" id="ARBA00022448"/>
    </source>
</evidence>
<feature type="transmembrane region" description="Helical" evidence="8">
    <location>
        <begin position="259"/>
        <end position="279"/>
    </location>
</feature>
<dbReference type="EMBL" id="JAGSOY010000010">
    <property type="protein sequence ID" value="MBU2710729.1"/>
    <property type="molecule type" value="Genomic_DNA"/>
</dbReference>
<keyword evidence="3" id="KW-1003">Cell membrane</keyword>
<keyword evidence="7 8" id="KW-0472">Membrane</keyword>
<feature type="transmembrane region" description="Helical" evidence="8">
    <location>
        <begin position="29"/>
        <end position="47"/>
    </location>
</feature>
<dbReference type="InterPro" id="IPR004779">
    <property type="entry name" value="CO/AA/NH_transpt"/>
</dbReference>
<dbReference type="Pfam" id="PF00892">
    <property type="entry name" value="EamA"/>
    <property type="match status" value="1"/>
</dbReference>
<evidence type="ECO:0000256" key="7">
    <source>
        <dbReference type="ARBA" id="ARBA00023136"/>
    </source>
</evidence>
<dbReference type="Proteomes" id="UP000690515">
    <property type="component" value="Unassembled WGS sequence"/>
</dbReference>
<proteinExistence type="predicted"/>
<feature type="transmembrane region" description="Helical" evidence="8">
    <location>
        <begin position="54"/>
        <end position="75"/>
    </location>
</feature>
<evidence type="ECO:0000256" key="4">
    <source>
        <dbReference type="ARBA" id="ARBA00022692"/>
    </source>
</evidence>
<name>A0ABS5Z9R3_9GAMM</name>
<evidence type="ECO:0000313" key="10">
    <source>
        <dbReference type="EMBL" id="MBU2710729.1"/>
    </source>
</evidence>
<organism evidence="10 11">
    <name type="scientific">Zooshikella harenae</name>
    <dbReference type="NCBI Taxonomy" id="2827238"/>
    <lineage>
        <taxon>Bacteria</taxon>
        <taxon>Pseudomonadati</taxon>
        <taxon>Pseudomonadota</taxon>
        <taxon>Gammaproteobacteria</taxon>
        <taxon>Oceanospirillales</taxon>
        <taxon>Zooshikellaceae</taxon>
        <taxon>Zooshikella</taxon>
    </lineage>
</organism>
<evidence type="ECO:0000256" key="5">
    <source>
        <dbReference type="ARBA" id="ARBA00022737"/>
    </source>
</evidence>
<dbReference type="SUPFAM" id="SSF103481">
    <property type="entry name" value="Multidrug resistance efflux transporter EmrE"/>
    <property type="match status" value="1"/>
</dbReference>
<dbReference type="RefSeq" id="WP_215818896.1">
    <property type="nucleotide sequence ID" value="NZ_JAGSOY010000010.1"/>
</dbReference>
<dbReference type="PANTHER" id="PTHR22911:SF130">
    <property type="entry name" value="BIOTIN TRANSPORTER"/>
    <property type="match status" value="1"/>
</dbReference>
<feature type="domain" description="EamA" evidence="9">
    <location>
        <begin position="138"/>
        <end position="275"/>
    </location>
</feature>
<keyword evidence="5" id="KW-0677">Repeat</keyword>
<comment type="caution">
    <text evidence="10">The sequence shown here is derived from an EMBL/GenBank/DDBJ whole genome shotgun (WGS) entry which is preliminary data.</text>
</comment>
<feature type="transmembrane region" description="Helical" evidence="8">
    <location>
        <begin position="87"/>
        <end position="105"/>
    </location>
</feature>
<dbReference type="InterPro" id="IPR037185">
    <property type="entry name" value="EmrE-like"/>
</dbReference>
<evidence type="ECO:0000313" key="11">
    <source>
        <dbReference type="Proteomes" id="UP000690515"/>
    </source>
</evidence>
<evidence type="ECO:0000259" key="9">
    <source>
        <dbReference type="Pfam" id="PF00892"/>
    </source>
</evidence>